<dbReference type="EMBL" id="DACSEA010000013">
    <property type="protein sequence ID" value="HAT1607024.1"/>
    <property type="molecule type" value="Genomic_DNA"/>
</dbReference>
<evidence type="ECO:0000256" key="5">
    <source>
        <dbReference type="HAMAP-Rule" id="MF_01295"/>
    </source>
</evidence>
<dbReference type="PIRSF" id="PIRSF009264">
    <property type="entry name" value="TagBP_ald_AgaZ"/>
    <property type="match status" value="1"/>
</dbReference>
<dbReference type="InterPro" id="IPR013785">
    <property type="entry name" value="Aldolase_TIM"/>
</dbReference>
<comment type="pathway">
    <text evidence="1 5">Carbohydrate metabolism; D-tagatose 6-phosphate degradation; D-glyceraldehyde 3-phosphate and glycerone phosphate from D-tagatose 6-phosphate: step 2/2.</text>
</comment>
<dbReference type="Gene3D" id="1.10.400.20">
    <property type="entry name" value="putative tagatose 6-phosphate kinase domain like"/>
    <property type="match status" value="1"/>
</dbReference>
<dbReference type="InterPro" id="IPR012062">
    <property type="entry name" value="GatZ/KbaZ-like"/>
</dbReference>
<dbReference type="GO" id="GO:0016829">
    <property type="term" value="F:lyase activity"/>
    <property type="evidence" value="ECO:0007669"/>
    <property type="project" value="UniProtKB-KW"/>
</dbReference>
<accession>A0AAN5L0R5</accession>
<comment type="function">
    <text evidence="5">Component of the tagatose-1,6-bisphosphate aldolase KbaYZ that is required for full activity and stability of the Y subunit. Could have a chaperone-like function for the proper and stable folding of KbaY. When expressed alone, KbaZ does not show any aldolase activity.</text>
</comment>
<reference evidence="6" key="2">
    <citation type="submission" date="2020-11" db="EMBL/GenBank/DDBJ databases">
        <authorList>
            <consortium name="NCBI Pathogen Detection Project"/>
        </authorList>
    </citation>
    <scope>NUCLEOTIDE SEQUENCE</scope>
    <source>
        <strain evidence="6">MISC063</strain>
    </source>
</reference>
<evidence type="ECO:0000256" key="4">
    <source>
        <dbReference type="ARBA" id="ARBA00063661"/>
    </source>
</evidence>
<dbReference type="SUPFAM" id="SSF51569">
    <property type="entry name" value="Aldolase"/>
    <property type="match status" value="1"/>
</dbReference>
<evidence type="ECO:0000256" key="3">
    <source>
        <dbReference type="ARBA" id="ARBA00061222"/>
    </source>
</evidence>
<gene>
    <name evidence="5 6" type="primary">kbaZ</name>
    <name evidence="6" type="ORF">I8Y23_003359</name>
</gene>
<dbReference type="Pfam" id="PF08013">
    <property type="entry name" value="GatZ_KbaZ-like"/>
    <property type="match status" value="1"/>
</dbReference>
<comment type="function">
    <text evidence="2">Component of the tagatose-1,6-bisphosphate aldolase GatYZ that is required for full activity and stability of the Y subunit. Could have a chaperone-like function for the proper and stable folding of GatY. When expressed alone, GatZ does not show any aldolase activity. Is involved in the catabolism of galactitol.</text>
</comment>
<dbReference type="PANTHER" id="PTHR32502:SF2">
    <property type="entry name" value="D-TAGATOSE-1,6-BISPHOSPHATE ALDOLASE SUBUNIT KBAZ"/>
    <property type="match status" value="1"/>
</dbReference>
<organism evidence="6 7">
    <name type="scientific">Raoultella planticola</name>
    <name type="common">Klebsiella planticola</name>
    <dbReference type="NCBI Taxonomy" id="575"/>
    <lineage>
        <taxon>Bacteria</taxon>
        <taxon>Pseudomonadati</taxon>
        <taxon>Pseudomonadota</taxon>
        <taxon>Gammaproteobacteria</taxon>
        <taxon>Enterobacterales</taxon>
        <taxon>Enterobacteriaceae</taxon>
        <taxon>Klebsiella/Raoultella group</taxon>
        <taxon>Raoultella</taxon>
    </lineage>
</organism>
<dbReference type="HAMAP" id="MF_01295">
    <property type="entry name" value="Tagatose_aldol_KbaZ"/>
    <property type="match status" value="1"/>
</dbReference>
<dbReference type="PANTHER" id="PTHR32502">
    <property type="entry name" value="N-ACETYLGALACTOSAMINE PERMEASE II COMPONENT-RELATED"/>
    <property type="match status" value="1"/>
</dbReference>
<proteinExistence type="inferred from homology"/>
<comment type="subunit">
    <text evidence="5">Forms a complex with KbaY.</text>
</comment>
<dbReference type="FunFam" id="3.20.20.70:FF:000141">
    <property type="entry name" value="D-tagatose-1,6-bisphosphate aldolase subunit GatZ"/>
    <property type="match status" value="1"/>
</dbReference>
<dbReference type="Proteomes" id="UP000864422">
    <property type="component" value="Unassembled WGS sequence"/>
</dbReference>
<dbReference type="AlphaFoldDB" id="A0AAN5L0R5"/>
<sequence>MERKVKHLTKMVAQHKQGGGNGIYAVCSAHPLVLEAAIHYARAQQTPLLIEATSNQVDQFGGYTGMTPADFRGFVHQLADSLDFPQSQLILGGDHLGPNRWQTLPAAQAMANADDLIKSYVAAGFKKIHLDCSMSCEGDPVPLTDDIVAERAARLAQVAEETCRERFGKPDLVYVIGTEVPVPGGAHETLTELQVTTPDAARATLEAHRQAFEQRGLTHIWPRIIGLVVQPGVEFDHTHIIDYQPQRAEALSAMVEDYDALVFEAHSTDYQTPQALRRLVKDHFAILKVGPALTFALREALFSLAAIEEELLPAKACSGLRQVLENVMLDRPEYWQNHYHGDGHARRLARGYSYSDRVRYYWPDRQIDEAFARLVRNLADWPLLLPLLSQYMPLQYLKVREGDLKAEPRELILDHIQDILQQYHAACVGVTSHNA</sequence>
<keyword evidence="6" id="KW-0456">Lyase</keyword>
<dbReference type="InterPro" id="IPR023435">
    <property type="entry name" value="TagBP_ald_KbaZ"/>
</dbReference>
<dbReference type="NCBIfam" id="TIGR02810">
    <property type="entry name" value="agaZ_gatZ"/>
    <property type="match status" value="1"/>
</dbReference>
<evidence type="ECO:0000313" key="6">
    <source>
        <dbReference type="EMBL" id="HAT1607024.1"/>
    </source>
</evidence>
<comment type="similarity">
    <text evidence="3">Belongs to the GatZ/KbaZ family. GatZ subfamily.</text>
</comment>
<reference evidence="6" key="1">
    <citation type="journal article" date="2018" name="Genome Biol.">
        <title>SKESA: strategic k-mer extension for scrupulous assemblies.</title>
        <authorList>
            <person name="Souvorov A."/>
            <person name="Agarwala R."/>
            <person name="Lipman D.J."/>
        </authorList>
    </citation>
    <scope>NUCLEOTIDE SEQUENCE</scope>
    <source>
        <strain evidence="6">MISC063</strain>
    </source>
</reference>
<dbReference type="GO" id="GO:0005975">
    <property type="term" value="P:carbohydrate metabolic process"/>
    <property type="evidence" value="ECO:0007669"/>
    <property type="project" value="InterPro"/>
</dbReference>
<evidence type="ECO:0000313" key="7">
    <source>
        <dbReference type="Proteomes" id="UP000864422"/>
    </source>
</evidence>
<comment type="subunit">
    <text evidence="4">Forms a complex with GatY.</text>
</comment>
<comment type="caution">
    <text evidence="6">The sequence shown here is derived from an EMBL/GenBank/DDBJ whole genome shotgun (WGS) entry which is preliminary data.</text>
</comment>
<dbReference type="NCBIfam" id="NF012002">
    <property type="entry name" value="PRK15458.1"/>
    <property type="match status" value="1"/>
</dbReference>
<dbReference type="GO" id="GO:0009401">
    <property type="term" value="P:phosphoenolpyruvate-dependent sugar phosphotransferase system"/>
    <property type="evidence" value="ECO:0007669"/>
    <property type="project" value="TreeGrafter"/>
</dbReference>
<dbReference type="InterPro" id="IPR050303">
    <property type="entry name" value="GatZ_KbaZ_carbometab"/>
</dbReference>
<dbReference type="Gene3D" id="3.20.20.70">
    <property type="entry name" value="Aldolase class I"/>
    <property type="match status" value="1"/>
</dbReference>
<dbReference type="GO" id="GO:2001059">
    <property type="term" value="P:D-tagatose 6-phosphate catabolic process"/>
    <property type="evidence" value="ECO:0007669"/>
    <property type="project" value="UniProtKB-UniRule"/>
</dbReference>
<protein>
    <recommendedName>
        <fullName evidence="5">D-tagatose-1,6-bisphosphate aldolase subunit KbaZ</fullName>
    </recommendedName>
</protein>
<comment type="similarity">
    <text evidence="5">Belongs to the GatZ/KbaZ family. KbaZ subfamily.</text>
</comment>
<evidence type="ECO:0000256" key="2">
    <source>
        <dbReference type="ARBA" id="ARBA00056284"/>
    </source>
</evidence>
<name>A0AAN5L0R5_RAOPL</name>
<evidence type="ECO:0000256" key="1">
    <source>
        <dbReference type="ARBA" id="ARBA00005191"/>
    </source>
</evidence>
<dbReference type="GO" id="GO:0005886">
    <property type="term" value="C:plasma membrane"/>
    <property type="evidence" value="ECO:0007669"/>
    <property type="project" value="TreeGrafter"/>
</dbReference>